<dbReference type="InterPro" id="IPR036291">
    <property type="entry name" value="NAD(P)-bd_dom_sf"/>
</dbReference>
<keyword evidence="2" id="KW-0560">Oxidoreductase</keyword>
<organism evidence="6 7">
    <name type="scientific">Dactylosporangium maewongense</name>
    <dbReference type="NCBI Taxonomy" id="634393"/>
    <lineage>
        <taxon>Bacteria</taxon>
        <taxon>Bacillati</taxon>
        <taxon>Actinomycetota</taxon>
        <taxon>Actinomycetes</taxon>
        <taxon>Micromonosporales</taxon>
        <taxon>Micromonosporaceae</taxon>
        <taxon>Dactylosporangium</taxon>
    </lineage>
</organism>
<evidence type="ECO:0000313" key="7">
    <source>
        <dbReference type="Proteomes" id="UP001501470"/>
    </source>
</evidence>
<keyword evidence="3" id="KW-0520">NAD</keyword>
<dbReference type="PANTHER" id="PTHR43580:SF2">
    <property type="entry name" value="CYTOKINE-LIKE NUCLEAR FACTOR N-PAC"/>
    <property type="match status" value="1"/>
</dbReference>
<comment type="caution">
    <text evidence="6">The sequence shown here is derived from an EMBL/GenBank/DDBJ whole genome shotgun (WGS) entry which is preliminary data.</text>
</comment>
<gene>
    <name evidence="6" type="ORF">GCM10009827_105060</name>
</gene>
<name>A0ABN2D1D1_9ACTN</name>
<feature type="domain" description="3-hydroxyisobutyrate dehydrogenase-like NAD-binding" evidence="5">
    <location>
        <begin position="172"/>
        <end position="288"/>
    </location>
</feature>
<dbReference type="EMBL" id="BAAAQD010000037">
    <property type="protein sequence ID" value="GAA1566370.1"/>
    <property type="molecule type" value="Genomic_DNA"/>
</dbReference>
<protein>
    <submittedName>
        <fullName evidence="6">NAD(P)-dependent oxidoreductase</fullName>
    </submittedName>
</protein>
<dbReference type="Pfam" id="PF14833">
    <property type="entry name" value="NAD_binding_11"/>
    <property type="match status" value="1"/>
</dbReference>
<keyword evidence="7" id="KW-1185">Reference proteome</keyword>
<accession>A0ABN2D1D1</accession>
<dbReference type="InterPro" id="IPR051265">
    <property type="entry name" value="HIBADH-related_NP60_sf"/>
</dbReference>
<dbReference type="Pfam" id="PF03446">
    <property type="entry name" value="NAD_binding_2"/>
    <property type="match status" value="1"/>
</dbReference>
<dbReference type="RefSeq" id="WP_344513200.1">
    <property type="nucleotide sequence ID" value="NZ_BAAAQD010000037.1"/>
</dbReference>
<sequence>MSTHATDNRTRVAVLGIGIMGQPIAANLAQAGFAVSAWNRTPGKAEPLADHGVLVAASAAEAVADADVVLTILTDADAVLSAMGAALPSMPEGAVWIQASTVGERVDDLVAFADSHALRFVDAPVQGTRKPAEDGTLLVICAADPLLRPVVQPVFDAIGSRTLWVAETSSQGTASRLKIATHTYVAGLTHAVGEALAMATALGVAPQLVVDAMAGGPLDCGFMRGKASVIIDNDYAASFTVDNSIKDAHIVLRAAERHGVVVDCTRAGLSRYERLSAAGYGDSDMAATYLASFVGEDGSVLSPIPEATAPYVHATS</sequence>
<evidence type="ECO:0000256" key="3">
    <source>
        <dbReference type="ARBA" id="ARBA00023027"/>
    </source>
</evidence>
<evidence type="ECO:0000259" key="4">
    <source>
        <dbReference type="Pfam" id="PF03446"/>
    </source>
</evidence>
<dbReference type="InterPro" id="IPR008927">
    <property type="entry name" value="6-PGluconate_DH-like_C_sf"/>
</dbReference>
<dbReference type="PANTHER" id="PTHR43580">
    <property type="entry name" value="OXIDOREDUCTASE GLYR1-RELATED"/>
    <property type="match status" value="1"/>
</dbReference>
<comment type="similarity">
    <text evidence="1">Belongs to the HIBADH-related family.</text>
</comment>
<reference evidence="6 7" key="1">
    <citation type="journal article" date="2019" name="Int. J. Syst. Evol. Microbiol.">
        <title>The Global Catalogue of Microorganisms (GCM) 10K type strain sequencing project: providing services to taxonomists for standard genome sequencing and annotation.</title>
        <authorList>
            <consortium name="The Broad Institute Genomics Platform"/>
            <consortium name="The Broad Institute Genome Sequencing Center for Infectious Disease"/>
            <person name="Wu L."/>
            <person name="Ma J."/>
        </authorList>
    </citation>
    <scope>NUCLEOTIDE SEQUENCE [LARGE SCALE GENOMIC DNA]</scope>
    <source>
        <strain evidence="6 7">JCM 15933</strain>
    </source>
</reference>
<dbReference type="InterPro" id="IPR006115">
    <property type="entry name" value="6PGDH_NADP-bd"/>
</dbReference>
<evidence type="ECO:0000256" key="1">
    <source>
        <dbReference type="ARBA" id="ARBA00009080"/>
    </source>
</evidence>
<dbReference type="Proteomes" id="UP001501470">
    <property type="component" value="Unassembled WGS sequence"/>
</dbReference>
<dbReference type="InterPro" id="IPR013328">
    <property type="entry name" value="6PGD_dom2"/>
</dbReference>
<dbReference type="Gene3D" id="3.40.50.720">
    <property type="entry name" value="NAD(P)-binding Rossmann-like Domain"/>
    <property type="match status" value="1"/>
</dbReference>
<dbReference type="InterPro" id="IPR015815">
    <property type="entry name" value="HIBADH-related"/>
</dbReference>
<dbReference type="Gene3D" id="1.10.1040.10">
    <property type="entry name" value="N-(1-d-carboxylethyl)-l-norvaline Dehydrogenase, domain 2"/>
    <property type="match status" value="1"/>
</dbReference>
<evidence type="ECO:0000259" key="5">
    <source>
        <dbReference type="Pfam" id="PF14833"/>
    </source>
</evidence>
<dbReference type="PIRSF" id="PIRSF000103">
    <property type="entry name" value="HIBADH"/>
    <property type="match status" value="1"/>
</dbReference>
<evidence type="ECO:0000313" key="6">
    <source>
        <dbReference type="EMBL" id="GAA1566370.1"/>
    </source>
</evidence>
<dbReference type="SUPFAM" id="SSF48179">
    <property type="entry name" value="6-phosphogluconate dehydrogenase C-terminal domain-like"/>
    <property type="match status" value="1"/>
</dbReference>
<proteinExistence type="inferred from homology"/>
<evidence type="ECO:0000256" key="2">
    <source>
        <dbReference type="ARBA" id="ARBA00023002"/>
    </source>
</evidence>
<dbReference type="InterPro" id="IPR029154">
    <property type="entry name" value="HIBADH-like_NADP-bd"/>
</dbReference>
<dbReference type="SUPFAM" id="SSF51735">
    <property type="entry name" value="NAD(P)-binding Rossmann-fold domains"/>
    <property type="match status" value="1"/>
</dbReference>
<feature type="domain" description="6-phosphogluconate dehydrogenase NADP-binding" evidence="4">
    <location>
        <begin position="12"/>
        <end position="164"/>
    </location>
</feature>